<evidence type="ECO:0000256" key="3">
    <source>
        <dbReference type="ARBA" id="ARBA00022692"/>
    </source>
</evidence>
<evidence type="ECO:0000256" key="7">
    <source>
        <dbReference type="PROSITE-ProRule" id="PRU00023"/>
    </source>
</evidence>
<dbReference type="Proteomes" id="UP000078561">
    <property type="component" value="Unassembled WGS sequence"/>
</dbReference>
<dbReference type="PANTHER" id="PTHR13148">
    <property type="entry name" value="PER1-RELATED"/>
    <property type="match status" value="1"/>
</dbReference>
<reference evidence="10" key="1">
    <citation type="submission" date="2016-04" db="EMBL/GenBank/DDBJ databases">
        <authorList>
            <person name="Evans L.H."/>
            <person name="Alamgir A."/>
            <person name="Owens N."/>
            <person name="Weber N.D."/>
            <person name="Virtaneva K."/>
            <person name="Barbian K."/>
            <person name="Babar A."/>
            <person name="Rosenke K."/>
        </authorList>
    </citation>
    <scope>NUCLEOTIDE SEQUENCE [LARGE SCALE GENOMIC DNA]</scope>
    <source>
        <strain evidence="10">CBS 101.48</strain>
    </source>
</reference>
<feature type="transmembrane region" description="Helical" evidence="9">
    <location>
        <begin position="134"/>
        <end position="151"/>
    </location>
</feature>
<feature type="transmembrane region" description="Helical" evidence="9">
    <location>
        <begin position="253"/>
        <end position="272"/>
    </location>
</feature>
<dbReference type="GO" id="GO:0006506">
    <property type="term" value="P:GPI anchor biosynthetic process"/>
    <property type="evidence" value="ECO:0007669"/>
    <property type="project" value="UniProtKB-KW"/>
</dbReference>
<keyword evidence="4" id="KW-0732">Signal</keyword>
<dbReference type="Gene3D" id="1.25.40.20">
    <property type="entry name" value="Ankyrin repeat-containing domain"/>
    <property type="match status" value="2"/>
</dbReference>
<dbReference type="PANTHER" id="PTHR13148:SF0">
    <property type="entry name" value="POST-GPI ATTACHMENT TO PROTEINS FACTOR 3"/>
    <property type="match status" value="1"/>
</dbReference>
<feature type="transmembrane region" description="Helical" evidence="9">
    <location>
        <begin position="221"/>
        <end position="241"/>
    </location>
</feature>
<feature type="transmembrane region" description="Helical" evidence="9">
    <location>
        <begin position="101"/>
        <end position="122"/>
    </location>
</feature>
<dbReference type="OrthoDB" id="194358at2759"/>
<dbReference type="STRING" id="4829.A0A168R1M9"/>
<keyword evidence="7" id="KW-0040">ANK repeat</keyword>
<evidence type="ECO:0000256" key="5">
    <source>
        <dbReference type="ARBA" id="ARBA00022989"/>
    </source>
</evidence>
<dbReference type="InterPro" id="IPR007217">
    <property type="entry name" value="Per1-like"/>
</dbReference>
<evidence type="ECO:0000256" key="6">
    <source>
        <dbReference type="ARBA" id="ARBA00023136"/>
    </source>
</evidence>
<comment type="subcellular location">
    <subcellularLocation>
        <location evidence="1">Endomembrane system</location>
        <topology evidence="1">Multi-pass membrane protein</topology>
    </subcellularLocation>
</comment>
<evidence type="ECO:0000256" key="8">
    <source>
        <dbReference type="SAM" id="MobiDB-lite"/>
    </source>
</evidence>
<feature type="repeat" description="ANK" evidence="7">
    <location>
        <begin position="514"/>
        <end position="546"/>
    </location>
</feature>
<keyword evidence="5 9" id="KW-1133">Transmembrane helix</keyword>
<keyword evidence="3 9" id="KW-0812">Transmembrane</keyword>
<proteinExistence type="predicted"/>
<evidence type="ECO:0000256" key="9">
    <source>
        <dbReference type="SAM" id="Phobius"/>
    </source>
</evidence>
<dbReference type="SUPFAM" id="SSF48403">
    <property type="entry name" value="Ankyrin repeat"/>
    <property type="match status" value="1"/>
</dbReference>
<dbReference type="SMART" id="SM00248">
    <property type="entry name" value="ANK"/>
    <property type="match status" value="5"/>
</dbReference>
<name>A0A168R1M9_ABSGL</name>
<feature type="transmembrane region" description="Helical" evidence="9">
    <location>
        <begin position="72"/>
        <end position="89"/>
    </location>
</feature>
<evidence type="ECO:0000313" key="10">
    <source>
        <dbReference type="EMBL" id="SAM05947.1"/>
    </source>
</evidence>
<feature type="region of interest" description="Disordered" evidence="8">
    <location>
        <begin position="290"/>
        <end position="310"/>
    </location>
</feature>
<dbReference type="Pfam" id="PF12796">
    <property type="entry name" value="Ank_2"/>
    <property type="match status" value="1"/>
</dbReference>
<dbReference type="EMBL" id="LT554481">
    <property type="protein sequence ID" value="SAM05947.1"/>
    <property type="molecule type" value="Genomic_DNA"/>
</dbReference>
<dbReference type="Pfam" id="PF04080">
    <property type="entry name" value="Per1"/>
    <property type="match status" value="1"/>
</dbReference>
<dbReference type="AlphaFoldDB" id="A0A168R1M9"/>
<feature type="transmembrane region" description="Helical" evidence="9">
    <location>
        <begin position="163"/>
        <end position="181"/>
    </location>
</feature>
<feature type="transmembrane region" description="Helical" evidence="9">
    <location>
        <begin position="187"/>
        <end position="209"/>
    </location>
</feature>
<evidence type="ECO:0000256" key="2">
    <source>
        <dbReference type="ARBA" id="ARBA00022502"/>
    </source>
</evidence>
<evidence type="ECO:0000256" key="4">
    <source>
        <dbReference type="ARBA" id="ARBA00022729"/>
    </source>
</evidence>
<keyword evidence="11" id="KW-1185">Reference proteome</keyword>
<keyword evidence="6 9" id="KW-0472">Membrane</keyword>
<dbReference type="InterPro" id="IPR036770">
    <property type="entry name" value="Ankyrin_rpt-contain_sf"/>
</dbReference>
<dbReference type="PROSITE" id="PS50088">
    <property type="entry name" value="ANK_REPEAT"/>
    <property type="match status" value="1"/>
</dbReference>
<dbReference type="GO" id="GO:0016788">
    <property type="term" value="F:hydrolase activity, acting on ester bonds"/>
    <property type="evidence" value="ECO:0007669"/>
    <property type="project" value="TreeGrafter"/>
</dbReference>
<sequence length="701" mass="78703">MSNPYSWHVLTSVANPPALPHYPSLCAYSAGHENCQYNCMQAITDKAIEYGDEVMQYYGKWPFYRWMGIQEPASVVFSIGNGWVHYYYYHILKRKIPVNYYLKRPLLVYALLGMNAWVWSTVFHARDTPLTEKLDYFSAGLLILYSLYYALRRLLYIKHTPWMLVALFTVCYGMHVGYLSLVRFDYGYNMLASVVVGLVQLSLWVGWSLRQYTIHTDRRGFAYMAFVSVVGVALAMSLELLDFPALWRVFDAHSLWHLSTIPLMILWYRFILIDTKHEIRYHKADVTTTSLSQSTNEERHYTPQQPASPNTLQQLPAELLIRIFLLAQNPQLRLATRGLYGISRSALIRAQFLIYRFGRTGVLGERGMTSFRLATSLAVVDNLLKLRCNPRADSDWLVWRAVEQQDIRLFILLVDAIQPDTRTLERYLNGAAMQGSISIVDVLVGRYGGSIHHGNDTMMMLACVGHQVAMVLHLIGRYGCDPHAERDQYLRRACLDGDDDLVAVLLPGANIHCFNDAPLQNAAHKQHSHIIRRLLEAGADPHANRGASLISAVRNNDLASVSLLLDAGADARCQEDSPLQWLCHQGGGTAILDALVVAGTRNGTPAATMVNCGKGMPLYEALAGGHAMVVEGLLGYGADPTTQRALEGLHEAILRNHVICVELVVKATPSLVLPNPPSYYLSKSKLTDPMRLLLQNRLGLV</sequence>
<keyword evidence="2" id="KW-0337">GPI-anchor biosynthesis</keyword>
<organism evidence="10">
    <name type="scientific">Absidia glauca</name>
    <name type="common">Pin mould</name>
    <dbReference type="NCBI Taxonomy" id="4829"/>
    <lineage>
        <taxon>Eukaryota</taxon>
        <taxon>Fungi</taxon>
        <taxon>Fungi incertae sedis</taxon>
        <taxon>Mucoromycota</taxon>
        <taxon>Mucoromycotina</taxon>
        <taxon>Mucoromycetes</taxon>
        <taxon>Mucorales</taxon>
        <taxon>Cunninghamellaceae</taxon>
        <taxon>Absidia</taxon>
    </lineage>
</organism>
<gene>
    <name evidence="10" type="primary">ABSGL_11822.1 scaffold 12340</name>
</gene>
<evidence type="ECO:0000313" key="11">
    <source>
        <dbReference type="Proteomes" id="UP000078561"/>
    </source>
</evidence>
<evidence type="ECO:0000256" key="1">
    <source>
        <dbReference type="ARBA" id="ARBA00004127"/>
    </source>
</evidence>
<dbReference type="GO" id="GO:0005789">
    <property type="term" value="C:endoplasmic reticulum membrane"/>
    <property type="evidence" value="ECO:0007669"/>
    <property type="project" value="TreeGrafter"/>
</dbReference>
<dbReference type="InParanoid" id="A0A168R1M9"/>
<protein>
    <submittedName>
        <fullName evidence="10">Uncharacterized protein</fullName>
    </submittedName>
</protein>
<dbReference type="InterPro" id="IPR002110">
    <property type="entry name" value="Ankyrin_rpt"/>
</dbReference>
<accession>A0A168R1M9</accession>